<dbReference type="Pfam" id="PF18982">
    <property type="entry name" value="JetA"/>
    <property type="match status" value="1"/>
</dbReference>
<protein>
    <submittedName>
        <fullName evidence="1">Chromosome segregation protein SMC</fullName>
    </submittedName>
</protein>
<proteinExistence type="predicted"/>
<evidence type="ECO:0000313" key="2">
    <source>
        <dbReference type="Proteomes" id="UP000824243"/>
    </source>
</evidence>
<sequence>MNFFDYIRNESFFRPLNLKYRRVYYDCIQILIDKAKELPVLYESDAKDSLTLYLRNAGIKEEGEDADEGGGELRPPEILALFRECGWLMPREIGRSGEYVVNLSTDCRRIMDFLRKISERKGEGMMSNRIFSMYEIMKSAFDEDSLRKERPYTNILVPLLDNETELKNELTDLKDSISNIMKAVVVFQDMNSFGQYIMKDEMLDRFFHEYFFIKNNGLIPAQISFIKNRLRMLRQGEIFERMIAECAGRFQMSMEEAEEKIEHYFAELQYFLSVEYEENMELIDTRINNYYNLANTRIMLMAGNGIRLEAVLNDFLNAMPELGEEKQDEAMERLSGCTRIINQKYVGYRSFEKKKRLKNEGENIGLSSEELSEEEKLAQTEELFRKAPNRYSVEKVSGFMDVQMEGQEKISIKEKPVRTKEEALMYTAAMLYAGNGEFPYQVQITDEEVEKEVADMSNIVISRK</sequence>
<comment type="caution">
    <text evidence="1">The sequence shown here is derived from an EMBL/GenBank/DDBJ whole genome shotgun (WGS) entry which is preliminary data.</text>
</comment>
<dbReference type="EMBL" id="DXFA01000109">
    <property type="protein sequence ID" value="HIX48609.1"/>
    <property type="molecule type" value="Genomic_DNA"/>
</dbReference>
<accession>A0A9D2ATJ6</accession>
<dbReference type="AlphaFoldDB" id="A0A9D2ATJ6"/>
<gene>
    <name evidence="1" type="ORF">H9981_06315</name>
</gene>
<dbReference type="InterPro" id="IPR043773">
    <property type="entry name" value="JetA"/>
</dbReference>
<evidence type="ECO:0000313" key="1">
    <source>
        <dbReference type="EMBL" id="HIX48609.1"/>
    </source>
</evidence>
<name>A0A9D2ATJ6_9FIRM</name>
<organism evidence="1 2">
    <name type="scientific">Candidatus Mediterraneibacter caccavium</name>
    <dbReference type="NCBI Taxonomy" id="2838661"/>
    <lineage>
        <taxon>Bacteria</taxon>
        <taxon>Bacillati</taxon>
        <taxon>Bacillota</taxon>
        <taxon>Clostridia</taxon>
        <taxon>Lachnospirales</taxon>
        <taxon>Lachnospiraceae</taxon>
        <taxon>Mediterraneibacter</taxon>
    </lineage>
</organism>
<dbReference type="Proteomes" id="UP000824243">
    <property type="component" value="Unassembled WGS sequence"/>
</dbReference>
<reference evidence="1" key="2">
    <citation type="submission" date="2021-04" db="EMBL/GenBank/DDBJ databases">
        <authorList>
            <person name="Gilroy R."/>
        </authorList>
    </citation>
    <scope>NUCLEOTIDE SEQUENCE</scope>
    <source>
        <strain evidence="1">ChiSjej5B23-15282</strain>
    </source>
</reference>
<reference evidence="1" key="1">
    <citation type="journal article" date="2021" name="PeerJ">
        <title>Extensive microbial diversity within the chicken gut microbiome revealed by metagenomics and culture.</title>
        <authorList>
            <person name="Gilroy R."/>
            <person name="Ravi A."/>
            <person name="Getino M."/>
            <person name="Pursley I."/>
            <person name="Horton D.L."/>
            <person name="Alikhan N.F."/>
            <person name="Baker D."/>
            <person name="Gharbi K."/>
            <person name="Hall N."/>
            <person name="Watson M."/>
            <person name="Adriaenssens E.M."/>
            <person name="Foster-Nyarko E."/>
            <person name="Jarju S."/>
            <person name="Secka A."/>
            <person name="Antonio M."/>
            <person name="Oren A."/>
            <person name="Chaudhuri R.R."/>
            <person name="La Ragione R."/>
            <person name="Hildebrand F."/>
            <person name="Pallen M.J."/>
        </authorList>
    </citation>
    <scope>NUCLEOTIDE SEQUENCE</scope>
    <source>
        <strain evidence="1">ChiSjej5B23-15282</strain>
    </source>
</reference>